<gene>
    <name evidence="10" type="ORF">SERN_1392</name>
</gene>
<dbReference type="GO" id="GO:0055085">
    <property type="term" value="P:transmembrane transport"/>
    <property type="evidence" value="ECO:0007669"/>
    <property type="project" value="InterPro"/>
</dbReference>
<feature type="transmembrane region" description="Helical" evidence="7">
    <location>
        <begin position="52"/>
        <end position="79"/>
    </location>
</feature>
<dbReference type="GO" id="GO:0005886">
    <property type="term" value="C:plasma membrane"/>
    <property type="evidence" value="ECO:0007669"/>
    <property type="project" value="UniProtKB-SubCell"/>
</dbReference>
<evidence type="ECO:0000256" key="7">
    <source>
        <dbReference type="RuleBase" id="RU363032"/>
    </source>
</evidence>
<accession>A0A4Z1E355</accession>
<keyword evidence="3" id="KW-1003">Cell membrane</keyword>
<evidence type="ECO:0000256" key="4">
    <source>
        <dbReference type="ARBA" id="ARBA00022692"/>
    </source>
</evidence>
<sequence length="343" mass="36855">MSESTSAGAVATAPPAPRPGSGPGRAGPPGRPGSGRTRSGRRPTTWRTRAEIGLLAGPAIVVFLAFVIVPVLMAAYYGFFSWKGFGAPSDVVGLGNYLAIWRDATFHDALRHNGVIVVMSLLLQGPAAIALALLLNRRIRGRSAIRVLIFVPYVISEVIVGTGWSLLLQTSGAVNDLLGKIGLEGWAVDWLSDPSIAIWSLMLIITWKYVGFAVILFLAGLQSIPEELHEAAAIDGASYWQIQRSITLPLLGPTIRIWAFLSIIGALQLFDLVYIVWGQYVAATAGTSTMATYMVVNGRNAGNHGFGNAVAVVLFLISLVIALTYQRFVLRRDTEGALTERKK</sequence>
<dbReference type="Proteomes" id="UP000297318">
    <property type="component" value="Unassembled WGS sequence"/>
</dbReference>
<comment type="caution">
    <text evidence="10">The sequence shown here is derived from an EMBL/GenBank/DDBJ whole genome shotgun (WGS) entry which is preliminary data.</text>
</comment>
<evidence type="ECO:0000259" key="9">
    <source>
        <dbReference type="PROSITE" id="PS50928"/>
    </source>
</evidence>
<keyword evidence="2 7" id="KW-0813">Transport</keyword>
<feature type="transmembrane region" description="Helical" evidence="7">
    <location>
        <begin position="196"/>
        <end position="219"/>
    </location>
</feature>
<feature type="transmembrane region" description="Helical" evidence="7">
    <location>
        <begin position="306"/>
        <end position="325"/>
    </location>
</feature>
<dbReference type="Gene3D" id="1.10.3720.10">
    <property type="entry name" value="MetI-like"/>
    <property type="match status" value="1"/>
</dbReference>
<comment type="similarity">
    <text evidence="7">Belongs to the binding-protein-dependent transport system permease family.</text>
</comment>
<dbReference type="AlphaFoldDB" id="A0A4Z1E355"/>
<dbReference type="SUPFAM" id="SSF161098">
    <property type="entry name" value="MetI-like"/>
    <property type="match status" value="1"/>
</dbReference>
<keyword evidence="4 7" id="KW-0812">Transmembrane</keyword>
<dbReference type="InterPro" id="IPR035906">
    <property type="entry name" value="MetI-like_sf"/>
</dbReference>
<keyword evidence="11" id="KW-1185">Reference proteome</keyword>
<feature type="compositionally biased region" description="Low complexity" evidence="8">
    <location>
        <begin position="34"/>
        <end position="44"/>
    </location>
</feature>
<evidence type="ECO:0000313" key="10">
    <source>
        <dbReference type="EMBL" id="TGO05388.1"/>
    </source>
</evidence>
<feature type="region of interest" description="Disordered" evidence="8">
    <location>
        <begin position="1"/>
        <end position="44"/>
    </location>
</feature>
<comment type="subcellular location">
    <subcellularLocation>
        <location evidence="1 7">Cell membrane</location>
        <topology evidence="1 7">Multi-pass membrane protein</topology>
    </subcellularLocation>
</comment>
<evidence type="ECO:0000256" key="3">
    <source>
        <dbReference type="ARBA" id="ARBA00022475"/>
    </source>
</evidence>
<evidence type="ECO:0000256" key="2">
    <source>
        <dbReference type="ARBA" id="ARBA00022448"/>
    </source>
</evidence>
<dbReference type="PROSITE" id="PS50928">
    <property type="entry name" value="ABC_TM1"/>
    <property type="match status" value="1"/>
</dbReference>
<feature type="transmembrane region" description="Helical" evidence="7">
    <location>
        <begin position="115"/>
        <end position="135"/>
    </location>
</feature>
<feature type="domain" description="ABC transmembrane type-1" evidence="9">
    <location>
        <begin position="110"/>
        <end position="325"/>
    </location>
</feature>
<protein>
    <submittedName>
        <fullName evidence="10">Multiple sugar ABC transporter, membrane-spanning permease protein MsmF</fullName>
    </submittedName>
</protein>
<dbReference type="InterPro" id="IPR000515">
    <property type="entry name" value="MetI-like"/>
</dbReference>
<evidence type="ECO:0000256" key="6">
    <source>
        <dbReference type="ARBA" id="ARBA00023136"/>
    </source>
</evidence>
<evidence type="ECO:0000256" key="8">
    <source>
        <dbReference type="SAM" id="MobiDB-lite"/>
    </source>
</evidence>
<dbReference type="CDD" id="cd06261">
    <property type="entry name" value="TM_PBP2"/>
    <property type="match status" value="1"/>
</dbReference>
<keyword evidence="6 7" id="KW-0472">Membrane</keyword>
<evidence type="ECO:0000313" key="11">
    <source>
        <dbReference type="Proteomes" id="UP000297318"/>
    </source>
</evidence>
<evidence type="ECO:0000256" key="5">
    <source>
        <dbReference type="ARBA" id="ARBA00022989"/>
    </source>
</evidence>
<dbReference type="PANTHER" id="PTHR30193">
    <property type="entry name" value="ABC TRANSPORTER PERMEASE PROTEIN"/>
    <property type="match status" value="1"/>
</dbReference>
<organism evidence="10 11">
    <name type="scientific">Serinibacter arcticus</name>
    <dbReference type="NCBI Taxonomy" id="1655435"/>
    <lineage>
        <taxon>Bacteria</taxon>
        <taxon>Bacillati</taxon>
        <taxon>Actinomycetota</taxon>
        <taxon>Actinomycetes</taxon>
        <taxon>Micrococcales</taxon>
        <taxon>Beutenbergiaceae</taxon>
        <taxon>Serinibacter</taxon>
    </lineage>
</organism>
<dbReference type="PANTHER" id="PTHR30193:SF41">
    <property type="entry name" value="DIACETYLCHITOBIOSE UPTAKE SYSTEM PERMEASE PROTEIN NGCF"/>
    <property type="match status" value="1"/>
</dbReference>
<dbReference type="InterPro" id="IPR051393">
    <property type="entry name" value="ABC_transporter_permease"/>
</dbReference>
<evidence type="ECO:0000256" key="1">
    <source>
        <dbReference type="ARBA" id="ARBA00004651"/>
    </source>
</evidence>
<reference evidence="10 11" key="1">
    <citation type="submission" date="2018-11" db="EMBL/GenBank/DDBJ databases">
        <title>Complete genome sequencing of the Actinobacteria Serinibacter sp. K3-2.</title>
        <authorList>
            <person name="Rakitin A.L."/>
            <person name="Beletsky A.V."/>
            <person name="Mardanov A.V."/>
            <person name="Ravin N.V."/>
            <person name="Gromova A.S."/>
            <person name="Filippova S.N."/>
            <person name="Gal'Chenko V.F."/>
        </authorList>
    </citation>
    <scope>NUCLEOTIDE SEQUENCE [LARGE SCALE GENOMIC DNA]</scope>
    <source>
        <strain evidence="10 11">K3-2</strain>
    </source>
</reference>
<feature type="transmembrane region" description="Helical" evidence="7">
    <location>
        <begin position="257"/>
        <end position="277"/>
    </location>
</feature>
<name>A0A4Z1E355_9MICO</name>
<dbReference type="RefSeq" id="WP_135849400.1">
    <property type="nucleotide sequence ID" value="NZ_RHPJ01000002.1"/>
</dbReference>
<dbReference type="Pfam" id="PF00528">
    <property type="entry name" value="BPD_transp_1"/>
    <property type="match status" value="1"/>
</dbReference>
<feature type="transmembrane region" description="Helical" evidence="7">
    <location>
        <begin position="147"/>
        <end position="167"/>
    </location>
</feature>
<dbReference type="EMBL" id="RHPJ01000002">
    <property type="protein sequence ID" value="TGO05388.1"/>
    <property type="molecule type" value="Genomic_DNA"/>
</dbReference>
<dbReference type="OrthoDB" id="9805974at2"/>
<keyword evidence="5 7" id="KW-1133">Transmembrane helix</keyword>
<proteinExistence type="inferred from homology"/>